<gene>
    <name evidence="8" type="ORF">DLM86_23875</name>
</gene>
<proteinExistence type="predicted"/>
<dbReference type="EMBL" id="QJVJ01000011">
    <property type="protein sequence ID" value="PYI51947.1"/>
    <property type="molecule type" value="Genomic_DNA"/>
</dbReference>
<evidence type="ECO:0000313" key="9">
    <source>
        <dbReference type="Proteomes" id="UP000247476"/>
    </source>
</evidence>
<dbReference type="PANTHER" id="PTHR48111">
    <property type="entry name" value="REGULATOR OF RPOS"/>
    <property type="match status" value="1"/>
</dbReference>
<keyword evidence="1 6" id="KW-0597">Phosphoprotein</keyword>
<evidence type="ECO:0000313" key="8">
    <source>
        <dbReference type="EMBL" id="PYI51947.1"/>
    </source>
</evidence>
<evidence type="ECO:0000256" key="5">
    <source>
        <dbReference type="ARBA" id="ARBA00023163"/>
    </source>
</evidence>
<evidence type="ECO:0000259" key="7">
    <source>
        <dbReference type="PROSITE" id="PS50110"/>
    </source>
</evidence>
<dbReference type="Pfam" id="PF00072">
    <property type="entry name" value="Response_reg"/>
    <property type="match status" value="1"/>
</dbReference>
<dbReference type="Gene3D" id="3.40.50.2300">
    <property type="match status" value="1"/>
</dbReference>
<dbReference type="GO" id="GO:0032993">
    <property type="term" value="C:protein-DNA complex"/>
    <property type="evidence" value="ECO:0007669"/>
    <property type="project" value="TreeGrafter"/>
</dbReference>
<reference evidence="8 9" key="1">
    <citation type="submission" date="2018-05" db="EMBL/GenBank/DDBJ databases">
        <title>Paenibacillus flagellatus sp. nov., isolated from selenium mineral soil.</title>
        <authorList>
            <person name="Dai X."/>
        </authorList>
    </citation>
    <scope>NUCLEOTIDE SEQUENCE [LARGE SCALE GENOMIC DNA]</scope>
    <source>
        <strain evidence="8 9">DXL2</strain>
    </source>
</reference>
<feature type="domain" description="Response regulatory" evidence="7">
    <location>
        <begin position="2"/>
        <end position="118"/>
    </location>
</feature>
<keyword evidence="3" id="KW-0805">Transcription regulation</keyword>
<evidence type="ECO:0000256" key="3">
    <source>
        <dbReference type="ARBA" id="ARBA00023015"/>
    </source>
</evidence>
<keyword evidence="9" id="KW-1185">Reference proteome</keyword>
<dbReference type="OrthoDB" id="1684633at2"/>
<accession>A0A2V5KM30</accession>
<dbReference type="InterPro" id="IPR001789">
    <property type="entry name" value="Sig_transdc_resp-reg_receiver"/>
</dbReference>
<evidence type="ECO:0000256" key="6">
    <source>
        <dbReference type="PROSITE-ProRule" id="PRU00169"/>
    </source>
</evidence>
<evidence type="ECO:0000256" key="1">
    <source>
        <dbReference type="ARBA" id="ARBA00022553"/>
    </source>
</evidence>
<name>A0A2V5KM30_9BACL</name>
<protein>
    <submittedName>
        <fullName evidence="8">Transcriptional regulator</fullName>
    </submittedName>
</protein>
<dbReference type="InterPro" id="IPR039420">
    <property type="entry name" value="WalR-like"/>
</dbReference>
<feature type="modified residue" description="4-aspartylphosphate" evidence="6">
    <location>
        <position position="54"/>
    </location>
</feature>
<dbReference type="AlphaFoldDB" id="A0A2V5KM30"/>
<dbReference type="PROSITE" id="PS50110">
    <property type="entry name" value="RESPONSE_REGULATORY"/>
    <property type="match status" value="1"/>
</dbReference>
<dbReference type="SUPFAM" id="SSF52172">
    <property type="entry name" value="CheY-like"/>
    <property type="match status" value="1"/>
</dbReference>
<dbReference type="InterPro" id="IPR013972">
    <property type="entry name" value="YcbB"/>
</dbReference>
<dbReference type="GO" id="GO:0000156">
    <property type="term" value="F:phosphorelay response regulator activity"/>
    <property type="evidence" value="ECO:0007669"/>
    <property type="project" value="TreeGrafter"/>
</dbReference>
<evidence type="ECO:0000256" key="2">
    <source>
        <dbReference type="ARBA" id="ARBA00023012"/>
    </source>
</evidence>
<dbReference type="GO" id="GO:0000976">
    <property type="term" value="F:transcription cis-regulatory region binding"/>
    <property type="evidence" value="ECO:0007669"/>
    <property type="project" value="TreeGrafter"/>
</dbReference>
<dbReference type="Pfam" id="PF08664">
    <property type="entry name" value="YcbB"/>
    <property type="match status" value="1"/>
</dbReference>
<dbReference type="PANTHER" id="PTHR48111:SF1">
    <property type="entry name" value="TWO-COMPONENT RESPONSE REGULATOR ORR33"/>
    <property type="match status" value="1"/>
</dbReference>
<dbReference type="GO" id="GO:0006355">
    <property type="term" value="P:regulation of DNA-templated transcription"/>
    <property type="evidence" value="ECO:0007669"/>
    <property type="project" value="TreeGrafter"/>
</dbReference>
<evidence type="ECO:0000256" key="4">
    <source>
        <dbReference type="ARBA" id="ARBA00023125"/>
    </source>
</evidence>
<dbReference type="GO" id="GO:0005829">
    <property type="term" value="C:cytosol"/>
    <property type="evidence" value="ECO:0007669"/>
    <property type="project" value="TreeGrafter"/>
</dbReference>
<sequence length="307" mass="33857">MRFFIVDDDPAVRSMLETIIEDEQLGTVAGDAPDGSHIDHGLLASQRVDVLLIDLLMPGRDGIETVRELAGRFEGKIVMISQIESKELIGKAYAAGIEYYVTKPINRLEVVAVLRKVAERLRLQHSIRDIRKTLSAIGFDGAASGKGTAAPEKTIVDSGSDVLSDLGLVGEAGVQDLLDILEVLSRHESERPGEPGFPQLLDLYRDIARRKLGPSASEANVKREVKAAEQRVRRAVHQALVHVASLGLIDYASPKFEQYATVFFDLGDIRKKMKELEDETSPAPGSIRQNTKKFIQALYLESKKRMA</sequence>
<keyword evidence="5" id="KW-0804">Transcription</keyword>
<organism evidence="8 9">
    <name type="scientific">Paenibacillus flagellatus</name>
    <dbReference type="NCBI Taxonomy" id="2211139"/>
    <lineage>
        <taxon>Bacteria</taxon>
        <taxon>Bacillati</taxon>
        <taxon>Bacillota</taxon>
        <taxon>Bacilli</taxon>
        <taxon>Bacillales</taxon>
        <taxon>Paenibacillaceae</taxon>
        <taxon>Paenibacillus</taxon>
    </lineage>
</organism>
<comment type="caution">
    <text evidence="8">The sequence shown here is derived from an EMBL/GenBank/DDBJ whole genome shotgun (WGS) entry which is preliminary data.</text>
</comment>
<dbReference type="Proteomes" id="UP000247476">
    <property type="component" value="Unassembled WGS sequence"/>
</dbReference>
<dbReference type="InterPro" id="IPR011006">
    <property type="entry name" value="CheY-like_superfamily"/>
</dbReference>
<keyword evidence="2" id="KW-0902">Two-component regulatory system</keyword>
<dbReference type="RefSeq" id="WP_110842573.1">
    <property type="nucleotide sequence ID" value="NZ_QJVJ01000011.1"/>
</dbReference>
<dbReference type="SMART" id="SM00448">
    <property type="entry name" value="REC"/>
    <property type="match status" value="1"/>
</dbReference>
<keyword evidence="4" id="KW-0238">DNA-binding</keyword>